<protein>
    <submittedName>
        <fullName evidence="2">Uncharacterized protein</fullName>
    </submittedName>
</protein>
<dbReference type="InParanoid" id="A0A3N4LJT9"/>
<dbReference type="AlphaFoldDB" id="A0A3N4LJT9"/>
<keyword evidence="1" id="KW-0812">Transmembrane</keyword>
<proteinExistence type="predicted"/>
<accession>A0A3N4LJT9</accession>
<name>A0A3N4LJT9_9PEZI</name>
<keyword evidence="1" id="KW-0472">Membrane</keyword>
<reference evidence="2 3" key="1">
    <citation type="journal article" date="2018" name="Nat. Ecol. Evol.">
        <title>Pezizomycetes genomes reveal the molecular basis of ectomycorrhizal truffle lifestyle.</title>
        <authorList>
            <person name="Murat C."/>
            <person name="Payen T."/>
            <person name="Noel B."/>
            <person name="Kuo A."/>
            <person name="Morin E."/>
            <person name="Chen J."/>
            <person name="Kohler A."/>
            <person name="Krizsan K."/>
            <person name="Balestrini R."/>
            <person name="Da Silva C."/>
            <person name="Montanini B."/>
            <person name="Hainaut M."/>
            <person name="Levati E."/>
            <person name="Barry K.W."/>
            <person name="Belfiori B."/>
            <person name="Cichocki N."/>
            <person name="Clum A."/>
            <person name="Dockter R.B."/>
            <person name="Fauchery L."/>
            <person name="Guy J."/>
            <person name="Iotti M."/>
            <person name="Le Tacon F."/>
            <person name="Lindquist E.A."/>
            <person name="Lipzen A."/>
            <person name="Malagnac F."/>
            <person name="Mello A."/>
            <person name="Molinier V."/>
            <person name="Miyauchi S."/>
            <person name="Poulain J."/>
            <person name="Riccioni C."/>
            <person name="Rubini A."/>
            <person name="Sitrit Y."/>
            <person name="Splivallo R."/>
            <person name="Traeger S."/>
            <person name="Wang M."/>
            <person name="Zifcakova L."/>
            <person name="Wipf D."/>
            <person name="Zambonelli A."/>
            <person name="Paolocci F."/>
            <person name="Nowrousian M."/>
            <person name="Ottonello S."/>
            <person name="Baldrian P."/>
            <person name="Spatafora J.W."/>
            <person name="Henrissat B."/>
            <person name="Nagy L.G."/>
            <person name="Aury J.M."/>
            <person name="Wincker P."/>
            <person name="Grigoriev I.V."/>
            <person name="Bonfante P."/>
            <person name="Martin F.M."/>
        </authorList>
    </citation>
    <scope>NUCLEOTIDE SEQUENCE [LARGE SCALE GENOMIC DNA]</scope>
    <source>
        <strain evidence="2 3">ATCC MYA-4762</strain>
    </source>
</reference>
<evidence type="ECO:0000313" key="2">
    <source>
        <dbReference type="EMBL" id="RPB21672.1"/>
    </source>
</evidence>
<sequence length="113" mass="12984">MNDPHRSADAREFRAMQEEDLPLGDVAITFLLEEHDPICSRGPTHDLYQNKIQPIWYTYIIKEVGFCGINSADLGCEADFRKLNRSFGTSVLRLCSLLGWDFGLVAFYMCVYR</sequence>
<evidence type="ECO:0000256" key="1">
    <source>
        <dbReference type="SAM" id="Phobius"/>
    </source>
</evidence>
<keyword evidence="3" id="KW-1185">Reference proteome</keyword>
<organism evidence="2 3">
    <name type="scientific">Terfezia boudieri ATCC MYA-4762</name>
    <dbReference type="NCBI Taxonomy" id="1051890"/>
    <lineage>
        <taxon>Eukaryota</taxon>
        <taxon>Fungi</taxon>
        <taxon>Dikarya</taxon>
        <taxon>Ascomycota</taxon>
        <taxon>Pezizomycotina</taxon>
        <taxon>Pezizomycetes</taxon>
        <taxon>Pezizales</taxon>
        <taxon>Pezizaceae</taxon>
        <taxon>Terfezia</taxon>
    </lineage>
</organism>
<feature type="transmembrane region" description="Helical" evidence="1">
    <location>
        <begin position="91"/>
        <end position="109"/>
    </location>
</feature>
<keyword evidence="1" id="KW-1133">Transmembrane helix</keyword>
<gene>
    <name evidence="2" type="ORF">L211DRAFT_428011</name>
</gene>
<evidence type="ECO:0000313" key="3">
    <source>
        <dbReference type="Proteomes" id="UP000267821"/>
    </source>
</evidence>
<dbReference type="Proteomes" id="UP000267821">
    <property type="component" value="Unassembled WGS sequence"/>
</dbReference>
<dbReference type="EMBL" id="ML121558">
    <property type="protein sequence ID" value="RPB21672.1"/>
    <property type="molecule type" value="Genomic_DNA"/>
</dbReference>